<reference evidence="2 3" key="1">
    <citation type="submission" date="2019-02" db="EMBL/GenBank/DDBJ databases">
        <title>Bacterial novel species Emticicia sp. 17J42-9 isolated from soil.</title>
        <authorList>
            <person name="Jung H.-Y."/>
        </authorList>
    </citation>
    <scope>NUCLEOTIDE SEQUENCE [LARGE SCALE GENOMIC DNA]</scope>
    <source>
        <strain evidence="2 3">17J42-9</strain>
    </source>
</reference>
<accession>A0A4Q5LYH7</accession>
<feature type="chain" id="PRO_5020294732" evidence="1">
    <location>
        <begin position="19"/>
        <end position="512"/>
    </location>
</feature>
<organism evidence="2 3">
    <name type="scientific">Emticicia agri</name>
    <dbReference type="NCBI Taxonomy" id="2492393"/>
    <lineage>
        <taxon>Bacteria</taxon>
        <taxon>Pseudomonadati</taxon>
        <taxon>Bacteroidota</taxon>
        <taxon>Cytophagia</taxon>
        <taxon>Cytophagales</taxon>
        <taxon>Leadbetterellaceae</taxon>
        <taxon>Emticicia</taxon>
    </lineage>
</organism>
<sequence length="512" mass="58341">MRKAFVIIFLLSCVKVSAQVLKTVEFEINGRPTWQQLIPLGKDGIILFAKKDITKAVAVKFDADLKKVWESEIFLDVEKKPSSYTIDKDHITFMFSETKGMYYQVFSISLKDGKFNNNGFELREFFQDQDYVFFKNRILMAGVNEKGATFYNYNFDADLGEFITAELIGKAQVQYFNYDAPKNIIESLWAIKESAYANQKKKKGEFIKDAYVVYAKYDTTGKLIIKNTIASNAGNFPLTATLTEISPTTKFISGTYQSNSGAKGMYISKLEDGKTTTTKFYDYRQLLKGIPPIDDVTVKKLIDNFVLLPVKPVFGHNILTIGGTFFQANFQTVTTSTPYYNGYDPYPSYGRYSNSNYNYPRTQSKQVFKGYNYLNGFIANFDLEGNLINQHRIDMNLISPQVEEALSISEDKSTAVCIKGALTVSNLSEFARPATYRLSEEQIDVKNIQFVPSYHGVRNWYGNYFIADGSRIKFEAIKDLDAPKEKPTKRKKGQQSLPQTNIKKIIYLSKVQ</sequence>
<dbReference type="Proteomes" id="UP000293162">
    <property type="component" value="Unassembled WGS sequence"/>
</dbReference>
<gene>
    <name evidence="2" type="ORF">EWM59_15140</name>
</gene>
<comment type="caution">
    <text evidence="2">The sequence shown here is derived from an EMBL/GenBank/DDBJ whole genome shotgun (WGS) entry which is preliminary data.</text>
</comment>
<dbReference type="AlphaFoldDB" id="A0A4Q5LYH7"/>
<dbReference type="RefSeq" id="WP_130022019.1">
    <property type="nucleotide sequence ID" value="NZ_SEWF01000021.1"/>
</dbReference>
<protein>
    <submittedName>
        <fullName evidence="2">Uncharacterized protein</fullName>
    </submittedName>
</protein>
<dbReference type="EMBL" id="SEWF01000021">
    <property type="protein sequence ID" value="RYU94842.1"/>
    <property type="molecule type" value="Genomic_DNA"/>
</dbReference>
<feature type="signal peptide" evidence="1">
    <location>
        <begin position="1"/>
        <end position="18"/>
    </location>
</feature>
<evidence type="ECO:0000313" key="3">
    <source>
        <dbReference type="Proteomes" id="UP000293162"/>
    </source>
</evidence>
<keyword evidence="3" id="KW-1185">Reference proteome</keyword>
<name>A0A4Q5LYH7_9BACT</name>
<evidence type="ECO:0000313" key="2">
    <source>
        <dbReference type="EMBL" id="RYU94842.1"/>
    </source>
</evidence>
<evidence type="ECO:0000256" key="1">
    <source>
        <dbReference type="SAM" id="SignalP"/>
    </source>
</evidence>
<dbReference type="OrthoDB" id="911140at2"/>
<keyword evidence="1" id="KW-0732">Signal</keyword>
<proteinExistence type="predicted"/>